<accession>A0ABS3EXQ0</accession>
<gene>
    <name evidence="2" type="ORF">J0X13_08095</name>
</gene>
<evidence type="ECO:0000313" key="3">
    <source>
        <dbReference type="Proteomes" id="UP000664163"/>
    </source>
</evidence>
<comment type="caution">
    <text evidence="2">The sequence shown here is derived from an EMBL/GenBank/DDBJ whole genome shotgun (WGS) entry which is preliminary data.</text>
</comment>
<evidence type="ECO:0000313" key="2">
    <source>
        <dbReference type="EMBL" id="MBO0330507.1"/>
    </source>
</evidence>
<dbReference type="RefSeq" id="WP_207070953.1">
    <property type="nucleotide sequence ID" value="NZ_JAFLND010000002.1"/>
</dbReference>
<dbReference type="Proteomes" id="UP000664163">
    <property type="component" value="Unassembled WGS sequence"/>
</dbReference>
<name>A0ABS3EXQ0_9FLAO</name>
<keyword evidence="1" id="KW-1133">Transmembrane helix</keyword>
<keyword evidence="3" id="KW-1185">Reference proteome</keyword>
<reference evidence="2 3" key="1">
    <citation type="submission" date="2021-03" db="EMBL/GenBank/DDBJ databases">
        <title>Muricauda sp. CAU 1631 isolated from Incheon.</title>
        <authorList>
            <person name="Kim W."/>
        </authorList>
    </citation>
    <scope>NUCLEOTIDE SEQUENCE [LARGE SCALE GENOMIC DNA]</scope>
    <source>
        <strain evidence="2 3">CAU 1631</strain>
    </source>
</reference>
<organism evidence="2 3">
    <name type="scientific">[Muricauda] lutisoli</name>
    <dbReference type="NCBI Taxonomy" id="2816035"/>
    <lineage>
        <taxon>Bacteria</taxon>
        <taxon>Pseudomonadati</taxon>
        <taxon>Bacteroidota</taxon>
        <taxon>Flavobacteriia</taxon>
        <taxon>Flavobacteriales</taxon>
        <taxon>Flavobacteriaceae</taxon>
        <taxon>Allomuricauda</taxon>
    </lineage>
</organism>
<feature type="transmembrane region" description="Helical" evidence="1">
    <location>
        <begin position="125"/>
        <end position="145"/>
    </location>
</feature>
<proteinExistence type="predicted"/>
<evidence type="ECO:0000256" key="1">
    <source>
        <dbReference type="SAM" id="Phobius"/>
    </source>
</evidence>
<feature type="transmembrane region" description="Helical" evidence="1">
    <location>
        <begin position="94"/>
        <end position="119"/>
    </location>
</feature>
<protein>
    <recommendedName>
        <fullName evidence="4">DUF2207 domain-containing protein</fullName>
    </recommendedName>
</protein>
<keyword evidence="1" id="KW-0812">Transmembrane</keyword>
<sequence length="173" mass="19544">MKIIPSDKIEILSTLSNQEVRKILAENIRPKKGLKIGFNKYQGKELFEGNFEQDRFEIQRIITGRNSFLPQIKGQIQPNINGTKLVADLKVHTFVIAFMLFWLTFIGFALIMGIIGVISQGANPILLIFPLIMIGFGIGLVHYGFNAQKDKSINDLKRIINGQLNEKAFVKNV</sequence>
<evidence type="ECO:0008006" key="4">
    <source>
        <dbReference type="Google" id="ProtNLM"/>
    </source>
</evidence>
<keyword evidence="1" id="KW-0472">Membrane</keyword>
<dbReference type="EMBL" id="JAFLND010000002">
    <property type="protein sequence ID" value="MBO0330507.1"/>
    <property type="molecule type" value="Genomic_DNA"/>
</dbReference>